<feature type="transmembrane region" description="Helical" evidence="6">
    <location>
        <begin position="194"/>
        <end position="215"/>
    </location>
</feature>
<evidence type="ECO:0000256" key="2">
    <source>
        <dbReference type="ARBA" id="ARBA00022475"/>
    </source>
</evidence>
<dbReference type="InterPro" id="IPR002797">
    <property type="entry name" value="Polysacc_synth"/>
</dbReference>
<dbReference type="PANTHER" id="PTHR30250:SF11">
    <property type="entry name" value="O-ANTIGEN TRANSPORTER-RELATED"/>
    <property type="match status" value="1"/>
</dbReference>
<keyword evidence="5 6" id="KW-0472">Membrane</keyword>
<dbReference type="PANTHER" id="PTHR30250">
    <property type="entry name" value="PST FAMILY PREDICTED COLANIC ACID TRANSPORTER"/>
    <property type="match status" value="1"/>
</dbReference>
<keyword evidence="2" id="KW-1003">Cell membrane</keyword>
<dbReference type="InterPro" id="IPR050833">
    <property type="entry name" value="Poly_Biosynth_Transport"/>
</dbReference>
<accession>A0A6J7D2N7</accession>
<proteinExistence type="predicted"/>
<reference evidence="7" key="1">
    <citation type="submission" date="2020-05" db="EMBL/GenBank/DDBJ databases">
        <authorList>
            <person name="Chiriac C."/>
            <person name="Salcher M."/>
            <person name="Ghai R."/>
            <person name="Kavagutti S V."/>
        </authorList>
    </citation>
    <scope>NUCLEOTIDE SEQUENCE</scope>
</reference>
<sequence>MNESLSPDLTGSGKLFSSAAQSFGARAFTLPVIAIAGLLLTRLVVSNVGESGYATYALIVGLVALVPFLDLGIGAAVTDAVSRRDSSPAGDVASVIHRSVRILGLLALGVIAVSWIFAGLGLWAPILGVPDSSDVEIASAIGFTLFGISIPLSLGARILQGAERNYIAVGLQTLMALTGLFVVAIAAWLNAPLWVYVSGPFLGAVVVAISTTLIASRVTGISLFSSNNIATGSSVARLLPIAGPMVIISLAEPVAWQADRLILSHFSTVNAVATYSLVFALFAPLSSLVAASGNSLWPLFAKRRVAETLRVRDLLTTTAGFAGLGALLAAALILIGPFLTRFMSKGTINVPSSLFLAFGIVIIVVSAWAPSAMTLTYPKGLRFMAGLTLAQVVTNIPLSIVLASKYGAVGPVVASGIVIAIALLVGLAYATSQISRGQKVSLA</sequence>
<dbReference type="GO" id="GO:0005886">
    <property type="term" value="C:plasma membrane"/>
    <property type="evidence" value="ECO:0007669"/>
    <property type="project" value="UniProtKB-SubCell"/>
</dbReference>
<feature type="transmembrane region" description="Helical" evidence="6">
    <location>
        <begin position="166"/>
        <end position="188"/>
    </location>
</feature>
<feature type="transmembrane region" description="Helical" evidence="6">
    <location>
        <begin position="314"/>
        <end position="336"/>
    </location>
</feature>
<evidence type="ECO:0000256" key="3">
    <source>
        <dbReference type="ARBA" id="ARBA00022692"/>
    </source>
</evidence>
<feature type="transmembrane region" description="Helical" evidence="6">
    <location>
        <begin position="56"/>
        <end position="81"/>
    </location>
</feature>
<dbReference type="EMBL" id="CAFBLM010000009">
    <property type="protein sequence ID" value="CAB4862659.1"/>
    <property type="molecule type" value="Genomic_DNA"/>
</dbReference>
<feature type="transmembrane region" description="Helical" evidence="6">
    <location>
        <begin position="381"/>
        <end position="402"/>
    </location>
</feature>
<feature type="transmembrane region" description="Helical" evidence="6">
    <location>
        <begin position="102"/>
        <end position="125"/>
    </location>
</feature>
<evidence type="ECO:0000256" key="1">
    <source>
        <dbReference type="ARBA" id="ARBA00004651"/>
    </source>
</evidence>
<comment type="subcellular location">
    <subcellularLocation>
        <location evidence="1">Cell membrane</location>
        <topology evidence="1">Multi-pass membrane protein</topology>
    </subcellularLocation>
</comment>
<feature type="transmembrane region" description="Helical" evidence="6">
    <location>
        <begin position="271"/>
        <end position="293"/>
    </location>
</feature>
<protein>
    <submittedName>
        <fullName evidence="7">Unannotated protein</fullName>
    </submittedName>
</protein>
<dbReference type="Pfam" id="PF01943">
    <property type="entry name" value="Polysacc_synt"/>
    <property type="match status" value="1"/>
</dbReference>
<feature type="transmembrane region" description="Helical" evidence="6">
    <location>
        <begin position="137"/>
        <end position="159"/>
    </location>
</feature>
<feature type="transmembrane region" description="Helical" evidence="6">
    <location>
        <begin position="348"/>
        <end position="369"/>
    </location>
</feature>
<dbReference type="AlphaFoldDB" id="A0A6J7D2N7"/>
<name>A0A6J7D2N7_9ZZZZ</name>
<evidence type="ECO:0000313" key="7">
    <source>
        <dbReference type="EMBL" id="CAB4862659.1"/>
    </source>
</evidence>
<keyword evidence="3 6" id="KW-0812">Transmembrane</keyword>
<feature type="transmembrane region" description="Helical" evidence="6">
    <location>
        <begin position="408"/>
        <end position="430"/>
    </location>
</feature>
<evidence type="ECO:0000256" key="4">
    <source>
        <dbReference type="ARBA" id="ARBA00022989"/>
    </source>
</evidence>
<keyword evidence="4 6" id="KW-1133">Transmembrane helix</keyword>
<gene>
    <name evidence="7" type="ORF">UFOPK3401_00331</name>
</gene>
<evidence type="ECO:0000256" key="5">
    <source>
        <dbReference type="ARBA" id="ARBA00023136"/>
    </source>
</evidence>
<feature type="transmembrane region" description="Helical" evidence="6">
    <location>
        <begin position="235"/>
        <end position="251"/>
    </location>
</feature>
<evidence type="ECO:0000256" key="6">
    <source>
        <dbReference type="SAM" id="Phobius"/>
    </source>
</evidence>
<feature type="transmembrane region" description="Helical" evidence="6">
    <location>
        <begin position="23"/>
        <end position="44"/>
    </location>
</feature>
<organism evidence="7">
    <name type="scientific">freshwater metagenome</name>
    <dbReference type="NCBI Taxonomy" id="449393"/>
    <lineage>
        <taxon>unclassified sequences</taxon>
        <taxon>metagenomes</taxon>
        <taxon>ecological metagenomes</taxon>
    </lineage>
</organism>